<comment type="caution">
    <text evidence="6">The sequence shown here is derived from an EMBL/GenBank/DDBJ whole genome shotgun (WGS) entry which is preliminary data.</text>
</comment>
<dbReference type="AlphaFoldDB" id="A0A9W6W585"/>
<keyword evidence="3" id="KW-0378">Hydrolase</keyword>
<evidence type="ECO:0000256" key="4">
    <source>
        <dbReference type="PIRSR" id="PIRSR001112-1"/>
    </source>
</evidence>
<evidence type="ECO:0000313" key="6">
    <source>
        <dbReference type="EMBL" id="GLZ80107.1"/>
    </source>
</evidence>
<gene>
    <name evidence="6" type="ORF">Afil01_49140</name>
</gene>
<dbReference type="Gene3D" id="3.40.50.1820">
    <property type="entry name" value="alpha/beta hydrolase"/>
    <property type="match status" value="1"/>
</dbReference>
<dbReference type="EMBL" id="BSTX01000003">
    <property type="protein sequence ID" value="GLZ80107.1"/>
    <property type="molecule type" value="Genomic_DNA"/>
</dbReference>
<evidence type="ECO:0000256" key="3">
    <source>
        <dbReference type="ARBA" id="ARBA00022801"/>
    </source>
</evidence>
<evidence type="ECO:0000313" key="7">
    <source>
        <dbReference type="Proteomes" id="UP001165079"/>
    </source>
</evidence>
<dbReference type="Proteomes" id="UP001165079">
    <property type="component" value="Unassembled WGS sequence"/>
</dbReference>
<feature type="active site" description="Proton donor" evidence="4">
    <location>
        <position position="307"/>
    </location>
</feature>
<feature type="active site" description="Proton acceptor" evidence="4">
    <location>
        <position position="359"/>
    </location>
</feature>
<keyword evidence="2" id="KW-0058">Aromatic hydrocarbons catabolism</keyword>
<proteinExistence type="inferred from homology"/>
<evidence type="ECO:0000256" key="1">
    <source>
        <dbReference type="ARBA" id="ARBA00010088"/>
    </source>
</evidence>
<dbReference type="GO" id="GO:0097176">
    <property type="term" value="P:epoxide metabolic process"/>
    <property type="evidence" value="ECO:0007669"/>
    <property type="project" value="TreeGrafter"/>
</dbReference>
<reference evidence="6" key="1">
    <citation type="submission" date="2023-03" db="EMBL/GenBank/DDBJ databases">
        <title>Actinorhabdospora filicis NBRC 111898.</title>
        <authorList>
            <person name="Ichikawa N."/>
            <person name="Sato H."/>
            <person name="Tonouchi N."/>
        </authorList>
    </citation>
    <scope>NUCLEOTIDE SEQUENCE</scope>
    <source>
        <strain evidence="6">NBRC 111898</strain>
    </source>
</reference>
<dbReference type="Pfam" id="PF06441">
    <property type="entry name" value="EHN"/>
    <property type="match status" value="1"/>
</dbReference>
<feature type="active site" description="Nucleophile" evidence="4">
    <location>
        <position position="181"/>
    </location>
</feature>
<dbReference type="GO" id="GO:0004301">
    <property type="term" value="F:epoxide hydrolase activity"/>
    <property type="evidence" value="ECO:0007669"/>
    <property type="project" value="TreeGrafter"/>
</dbReference>
<sequence>MKTFSISVPDAVLEDLRSRLRNTRFAESVARGHWTGGVDPGWLREIVAYWAEGFDWRKAEAHLNSFPQYLAEVGGGNVHFVHVKGVRTPGGPEPIPLVLTHGWPSSHFEYLRLVGPLTDPGAHGADPLTTPVFDVVVPSLPGFGFSQSLEGLTTRETIADRWHELMTRVLGYERFAAFGGDIGGGVTAWLGAKYPQSLIGVQTLFPQFPATFDPAPNEEEQAFIDHLHNYDTKIDQGYSEIMWMRPDTIAAALIDSPSGLLAWIADKYRDWTDHGGELESIWDRDSLLTVVTLYWVTGTIGESFRQYHDYDLMNPRPVTTVPTAVALSNEPGTQGAPRSIAARSTTDLRRWSRPERGGHFFAFEQPELAAGEIRAFFGSL</sequence>
<dbReference type="InterPro" id="IPR029058">
    <property type="entry name" value="AB_hydrolase_fold"/>
</dbReference>
<organism evidence="6 7">
    <name type="scientific">Actinorhabdospora filicis</name>
    <dbReference type="NCBI Taxonomy" id="1785913"/>
    <lineage>
        <taxon>Bacteria</taxon>
        <taxon>Bacillati</taxon>
        <taxon>Actinomycetota</taxon>
        <taxon>Actinomycetes</taxon>
        <taxon>Micromonosporales</taxon>
        <taxon>Micromonosporaceae</taxon>
        <taxon>Actinorhabdospora</taxon>
    </lineage>
</organism>
<keyword evidence="7" id="KW-1185">Reference proteome</keyword>
<protein>
    <submittedName>
        <fullName evidence="6">Multidrug MFS transporter</fullName>
    </submittedName>
</protein>
<evidence type="ECO:0000259" key="5">
    <source>
        <dbReference type="Pfam" id="PF06441"/>
    </source>
</evidence>
<name>A0A9W6W585_9ACTN</name>
<feature type="domain" description="Epoxide hydrolase N-terminal" evidence="5">
    <location>
        <begin position="2"/>
        <end position="110"/>
    </location>
</feature>
<dbReference type="SUPFAM" id="SSF53474">
    <property type="entry name" value="alpha/beta-Hydrolases"/>
    <property type="match status" value="1"/>
</dbReference>
<dbReference type="InterPro" id="IPR010497">
    <property type="entry name" value="Epoxide_hydro_N"/>
</dbReference>
<dbReference type="InterPro" id="IPR016292">
    <property type="entry name" value="Epoxide_hydrolase"/>
</dbReference>
<dbReference type="PANTHER" id="PTHR21661">
    <property type="entry name" value="EPOXIDE HYDROLASE 1-RELATED"/>
    <property type="match status" value="1"/>
</dbReference>
<accession>A0A9W6W585</accession>
<dbReference type="PANTHER" id="PTHR21661:SF35">
    <property type="entry name" value="EPOXIDE HYDROLASE"/>
    <property type="match status" value="1"/>
</dbReference>
<comment type="similarity">
    <text evidence="1">Belongs to the peptidase S33 family.</text>
</comment>
<dbReference type="RefSeq" id="WP_285665232.1">
    <property type="nucleotide sequence ID" value="NZ_BSTX01000003.1"/>
</dbReference>
<evidence type="ECO:0000256" key="2">
    <source>
        <dbReference type="ARBA" id="ARBA00022797"/>
    </source>
</evidence>
<dbReference type="PIRSF" id="PIRSF001112">
    <property type="entry name" value="Epoxide_hydrolase"/>
    <property type="match status" value="1"/>
</dbReference>